<dbReference type="STRING" id="6185.A0A095A491"/>
<sequence>MNRKPTYFCLHVIYSITYQNERDHIQKCLFTNWINAQLDGVFSSEFLTYLSYPNDLHNSWAYHNSSMNRLPHSPSWEVSPSTHRSYAIGHTYLVKELYHDLRDGRILLRLLELLSGRQFVQDIVVKESDETGEVRHARDALLLWCQLKTAGYPQVKEH</sequence>
<dbReference type="Gene3D" id="1.10.418.10">
    <property type="entry name" value="Calponin-like domain"/>
    <property type="match status" value="1"/>
</dbReference>
<gene>
    <name evidence="1" type="ORF">MS3_08885</name>
</gene>
<reference evidence="1" key="1">
    <citation type="journal article" date="2012" name="Nat. Genet.">
        <title>Whole-genome sequence of Schistosoma haematobium.</title>
        <authorList>
            <person name="Young N.D."/>
            <person name="Jex A.R."/>
            <person name="Li B."/>
            <person name="Liu S."/>
            <person name="Yang L."/>
            <person name="Xiong Z."/>
            <person name="Li Y."/>
            <person name="Cantacessi C."/>
            <person name="Hall R.S."/>
            <person name="Xu X."/>
            <person name="Chen F."/>
            <person name="Wu X."/>
            <person name="Zerlotini A."/>
            <person name="Oliveira G."/>
            <person name="Hofmann A."/>
            <person name="Zhang G."/>
            <person name="Fang X."/>
            <person name="Kang Y."/>
            <person name="Campbell B.E."/>
            <person name="Loukas A."/>
            <person name="Ranganathan S."/>
            <person name="Rollinson D."/>
            <person name="Rinaldi G."/>
            <person name="Brindley P.J."/>
            <person name="Yang H."/>
            <person name="Wang J."/>
            <person name="Wang J."/>
            <person name="Gasser R.B."/>
        </authorList>
    </citation>
    <scope>NUCLEOTIDE SEQUENCE [LARGE SCALE GENOMIC DNA]</scope>
</reference>
<dbReference type="EMBL" id="KL251459">
    <property type="protein sequence ID" value="KGB40419.1"/>
    <property type="molecule type" value="Genomic_DNA"/>
</dbReference>
<dbReference type="AlphaFoldDB" id="A0A095A491"/>
<dbReference type="InterPro" id="IPR036872">
    <property type="entry name" value="CH_dom_sf"/>
</dbReference>
<name>A0A095A491_SCHHA</name>
<accession>A0A095A491</accession>
<organism evidence="1">
    <name type="scientific">Schistosoma haematobium</name>
    <name type="common">Blood fluke</name>
    <dbReference type="NCBI Taxonomy" id="6185"/>
    <lineage>
        <taxon>Eukaryota</taxon>
        <taxon>Metazoa</taxon>
        <taxon>Spiralia</taxon>
        <taxon>Lophotrochozoa</taxon>
        <taxon>Platyhelminthes</taxon>
        <taxon>Trematoda</taxon>
        <taxon>Digenea</taxon>
        <taxon>Strigeidida</taxon>
        <taxon>Schistosomatoidea</taxon>
        <taxon>Schistosomatidae</taxon>
        <taxon>Schistosoma</taxon>
    </lineage>
</organism>
<proteinExistence type="predicted"/>
<dbReference type="SUPFAM" id="SSF47576">
    <property type="entry name" value="Calponin-homology domain, CH-domain"/>
    <property type="match status" value="1"/>
</dbReference>
<protein>
    <submittedName>
        <fullName evidence="1">Spectrin beta chain, erythrocytic</fullName>
    </submittedName>
</protein>
<evidence type="ECO:0000313" key="1">
    <source>
        <dbReference type="EMBL" id="KGB40419.1"/>
    </source>
</evidence>